<dbReference type="FunFam" id="3.30.565.10:FF:000006">
    <property type="entry name" value="Sensor histidine kinase WalK"/>
    <property type="match status" value="1"/>
</dbReference>
<reference evidence="10" key="1">
    <citation type="submission" date="2022-05" db="EMBL/GenBank/DDBJ databases">
        <authorList>
            <person name="Sun X."/>
        </authorList>
    </citation>
    <scope>NUCLEOTIDE SEQUENCE</scope>
    <source>
        <strain evidence="10">Ai-910</strain>
    </source>
</reference>
<dbReference type="PRINTS" id="PR00344">
    <property type="entry name" value="BCTRLSENSOR"/>
</dbReference>
<name>A0A9J6ZR03_9BACT</name>
<evidence type="ECO:0000259" key="7">
    <source>
        <dbReference type="PROSITE" id="PS50109"/>
    </source>
</evidence>
<keyword evidence="3" id="KW-0597">Phosphoprotein</keyword>
<dbReference type="Gene3D" id="3.30.565.10">
    <property type="entry name" value="Histidine kinase-like ATPase, C-terminal domain"/>
    <property type="match status" value="1"/>
</dbReference>
<dbReference type="CDD" id="cd16922">
    <property type="entry name" value="HATPase_EvgS-ArcB-TorS-like"/>
    <property type="match status" value="1"/>
</dbReference>
<dbReference type="CDD" id="cd00082">
    <property type="entry name" value="HisKA"/>
    <property type="match status" value="1"/>
</dbReference>
<evidence type="ECO:0000256" key="1">
    <source>
        <dbReference type="ARBA" id="ARBA00000085"/>
    </source>
</evidence>
<evidence type="ECO:0000256" key="3">
    <source>
        <dbReference type="ARBA" id="ARBA00022553"/>
    </source>
</evidence>
<evidence type="ECO:0000256" key="5">
    <source>
        <dbReference type="ARBA" id="ARBA00022777"/>
    </source>
</evidence>
<dbReference type="Pfam" id="PF02518">
    <property type="entry name" value="HATPase_c"/>
    <property type="match status" value="1"/>
</dbReference>
<dbReference type="SMART" id="SM00091">
    <property type="entry name" value="PAS"/>
    <property type="match status" value="2"/>
</dbReference>
<dbReference type="KEGG" id="alkq:M9189_01575"/>
<dbReference type="Proteomes" id="UP001056426">
    <property type="component" value="Chromosome"/>
</dbReference>
<feature type="coiled-coil region" evidence="6">
    <location>
        <begin position="3"/>
        <end position="30"/>
    </location>
</feature>
<protein>
    <recommendedName>
        <fullName evidence="2">histidine kinase</fullName>
        <ecNumber evidence="2">2.7.13.3</ecNumber>
    </recommendedName>
</protein>
<dbReference type="InterPro" id="IPR003661">
    <property type="entry name" value="HisK_dim/P_dom"/>
</dbReference>
<evidence type="ECO:0000313" key="10">
    <source>
        <dbReference type="EMBL" id="URW80049.1"/>
    </source>
</evidence>
<dbReference type="PANTHER" id="PTHR43047">
    <property type="entry name" value="TWO-COMPONENT HISTIDINE PROTEIN KINASE"/>
    <property type="match status" value="1"/>
</dbReference>
<dbReference type="PROSITE" id="PS50113">
    <property type="entry name" value="PAC"/>
    <property type="match status" value="2"/>
</dbReference>
<keyword evidence="6" id="KW-0175">Coiled coil</keyword>
<dbReference type="GO" id="GO:0000155">
    <property type="term" value="F:phosphorelay sensor kinase activity"/>
    <property type="evidence" value="ECO:0007669"/>
    <property type="project" value="InterPro"/>
</dbReference>
<dbReference type="InterPro" id="IPR005467">
    <property type="entry name" value="His_kinase_dom"/>
</dbReference>
<comment type="catalytic activity">
    <reaction evidence="1">
        <text>ATP + protein L-histidine = ADP + protein N-phospho-L-histidine.</text>
        <dbReference type="EC" id="2.7.13.3"/>
    </reaction>
</comment>
<accession>A0A9J6ZR03</accession>
<dbReference type="SMART" id="SM00387">
    <property type="entry name" value="HATPase_c"/>
    <property type="match status" value="1"/>
</dbReference>
<feature type="domain" description="PAS" evidence="8">
    <location>
        <begin position="330"/>
        <end position="372"/>
    </location>
</feature>
<dbReference type="InterPro" id="IPR035965">
    <property type="entry name" value="PAS-like_dom_sf"/>
</dbReference>
<feature type="domain" description="PAC" evidence="9">
    <location>
        <begin position="278"/>
        <end position="329"/>
    </location>
</feature>
<dbReference type="InterPro" id="IPR001610">
    <property type="entry name" value="PAC"/>
</dbReference>
<gene>
    <name evidence="10" type="ORF">M9189_01575</name>
</gene>
<dbReference type="EC" id="2.7.13.3" evidence="2"/>
<dbReference type="InterPro" id="IPR000700">
    <property type="entry name" value="PAS-assoc_C"/>
</dbReference>
<keyword evidence="4" id="KW-0808">Transferase</keyword>
<dbReference type="InterPro" id="IPR000014">
    <property type="entry name" value="PAS"/>
</dbReference>
<dbReference type="PROSITE" id="PS50112">
    <property type="entry name" value="PAS"/>
    <property type="match status" value="1"/>
</dbReference>
<evidence type="ECO:0000259" key="8">
    <source>
        <dbReference type="PROSITE" id="PS50112"/>
    </source>
</evidence>
<dbReference type="RefSeq" id="WP_250724161.1">
    <property type="nucleotide sequence ID" value="NZ_CP098400.1"/>
</dbReference>
<feature type="domain" description="Histidine kinase" evidence="7">
    <location>
        <begin position="471"/>
        <end position="693"/>
    </location>
</feature>
<evidence type="ECO:0000256" key="6">
    <source>
        <dbReference type="SAM" id="Coils"/>
    </source>
</evidence>
<reference evidence="10" key="2">
    <citation type="submission" date="2022-06" db="EMBL/GenBank/DDBJ databases">
        <title>Xiashengella guii gen. nov. sp. nov., a bacterium isolated form anaerobic digestion tank.</title>
        <authorList>
            <person name="Huang H."/>
        </authorList>
    </citation>
    <scope>NUCLEOTIDE SEQUENCE</scope>
    <source>
        <strain evidence="10">Ai-910</strain>
    </source>
</reference>
<evidence type="ECO:0000259" key="9">
    <source>
        <dbReference type="PROSITE" id="PS50113"/>
    </source>
</evidence>
<keyword evidence="5" id="KW-0418">Kinase</keyword>
<dbReference type="Gene3D" id="1.10.287.130">
    <property type="match status" value="1"/>
</dbReference>
<dbReference type="SMART" id="SM00086">
    <property type="entry name" value="PAC"/>
    <property type="match status" value="2"/>
</dbReference>
<dbReference type="Gene3D" id="3.30.450.20">
    <property type="entry name" value="PAS domain"/>
    <property type="match status" value="2"/>
</dbReference>
<dbReference type="InterPro" id="IPR004358">
    <property type="entry name" value="Sig_transdc_His_kin-like_C"/>
</dbReference>
<proteinExistence type="predicted"/>
<sequence>MRERELNNLINELYEENKRLKRSLATQNLLFNIASILHGSNTIEVTFFSIAEKIVEIEGVEGFALYYKTEEEQRAFELAAYSIAESAIGVSFPKTVTCNSGFPFQTIPDPRALEIANKTDQIAARISAGFNTRNCIVAGTKTTGNPNGIIALKWSNSLNEPPIDNQVLDSISILVAKHLDFRNAEIRNKLNHNKIIEINRELEDKEHFLNNIINTAPIGILLVKDRVIHFVNDKTVESTRYTKEELVGVHFSKFYPPGEEDTDKINRFYKEIDDNGHAKMEIKLMRKTGEPVYYEVTGTHGPNFESEKYYLLIGHDITKIKLFENELKESEQRNLMIIESSADGIFILSIPGELKYVNWAGLNLLGYSMEELKRMKPRDLFGGYDKVKKYVQLINDLRKGITFKGDVQLTTKDGRILQVEVNTSVISLNGTDNFLFNIHDITRRKHNEQELVKAKEKAEAADRLKSSFLANMSHEIRTPLNAIVGFSNLLGQTDPDSNLRDEFVSLIISNSEILLNIINDVIELSKIESGLLELQFAPVCVDNILIDVCRQYQSKLLKDGKTNVSFRIELPRTGITPAYVIADRIKLQKVLQNLIDNAVKFINSGIITVGYEFRADKVILFVRDTGIGISPDKLQVIFEAFRQEDESHSKRFGGTGLGLALCKKLVEAMGGRIGVKSQKDVGSEFYFYLERTAVTEDELKREEMFYQAGEPELKYNKFV</sequence>
<feature type="domain" description="PAC" evidence="9">
    <location>
        <begin position="403"/>
        <end position="453"/>
    </location>
</feature>
<dbReference type="PROSITE" id="PS50109">
    <property type="entry name" value="HIS_KIN"/>
    <property type="match status" value="1"/>
</dbReference>
<evidence type="ECO:0000256" key="2">
    <source>
        <dbReference type="ARBA" id="ARBA00012438"/>
    </source>
</evidence>
<dbReference type="Pfam" id="PF00512">
    <property type="entry name" value="HisKA"/>
    <property type="match status" value="1"/>
</dbReference>
<evidence type="ECO:0000313" key="11">
    <source>
        <dbReference type="Proteomes" id="UP001056426"/>
    </source>
</evidence>
<dbReference type="InterPro" id="IPR036890">
    <property type="entry name" value="HATPase_C_sf"/>
</dbReference>
<dbReference type="SMART" id="SM00388">
    <property type="entry name" value="HisKA"/>
    <property type="match status" value="1"/>
</dbReference>
<dbReference type="EMBL" id="CP098400">
    <property type="protein sequence ID" value="URW80049.1"/>
    <property type="molecule type" value="Genomic_DNA"/>
</dbReference>
<evidence type="ECO:0000256" key="4">
    <source>
        <dbReference type="ARBA" id="ARBA00022679"/>
    </source>
</evidence>
<dbReference type="Pfam" id="PF13426">
    <property type="entry name" value="PAS_9"/>
    <property type="match status" value="2"/>
</dbReference>
<organism evidence="10 11">
    <name type="scientific">Xiashengella succiniciproducens</name>
    <dbReference type="NCBI Taxonomy" id="2949635"/>
    <lineage>
        <taxon>Bacteria</taxon>
        <taxon>Pseudomonadati</taxon>
        <taxon>Bacteroidota</taxon>
        <taxon>Bacteroidia</taxon>
        <taxon>Marinilabiliales</taxon>
        <taxon>Marinilabiliaceae</taxon>
        <taxon>Xiashengella</taxon>
    </lineage>
</organism>
<dbReference type="AlphaFoldDB" id="A0A9J6ZR03"/>
<dbReference type="InterPro" id="IPR003594">
    <property type="entry name" value="HATPase_dom"/>
</dbReference>
<dbReference type="InterPro" id="IPR036097">
    <property type="entry name" value="HisK_dim/P_sf"/>
</dbReference>
<keyword evidence="11" id="KW-1185">Reference proteome</keyword>
<dbReference type="SUPFAM" id="SSF55874">
    <property type="entry name" value="ATPase domain of HSP90 chaperone/DNA topoisomerase II/histidine kinase"/>
    <property type="match status" value="1"/>
</dbReference>
<dbReference type="CDD" id="cd00130">
    <property type="entry name" value="PAS"/>
    <property type="match status" value="2"/>
</dbReference>
<dbReference type="SUPFAM" id="SSF55785">
    <property type="entry name" value="PYP-like sensor domain (PAS domain)"/>
    <property type="match status" value="2"/>
</dbReference>
<dbReference type="NCBIfam" id="TIGR00229">
    <property type="entry name" value="sensory_box"/>
    <property type="match status" value="2"/>
</dbReference>
<dbReference type="SUPFAM" id="SSF47384">
    <property type="entry name" value="Homodimeric domain of signal transducing histidine kinase"/>
    <property type="match status" value="1"/>
</dbReference>